<evidence type="ECO:0000256" key="2">
    <source>
        <dbReference type="ARBA" id="ARBA00004613"/>
    </source>
</evidence>
<comment type="catalytic activity">
    <reaction evidence="6">
        <text>[(1-&gt;4)-beta-D-glucosyl]n+m + reduced acceptor + O2 = 4-dehydro-beta-D-glucosyl-[(1-&gt;4)-beta-D-glucosyl]n-1 + [(1-&gt;4)-beta-D-glucosyl]m + acceptor + H2O.</text>
        <dbReference type="EC" id="1.14.99.56"/>
    </reaction>
</comment>
<comment type="cofactor">
    <cofactor evidence="1">
        <name>Cu(2+)</name>
        <dbReference type="ChEBI" id="CHEBI:29036"/>
    </cofactor>
</comment>
<keyword evidence="6" id="KW-0136">Cellulose degradation</keyword>
<evidence type="ECO:0000259" key="8">
    <source>
        <dbReference type="Pfam" id="PF03443"/>
    </source>
</evidence>
<dbReference type="GO" id="GO:0030248">
    <property type="term" value="F:cellulose binding"/>
    <property type="evidence" value="ECO:0007669"/>
    <property type="project" value="UniProtKB-UniRule"/>
</dbReference>
<dbReference type="GO" id="GO:0030245">
    <property type="term" value="P:cellulose catabolic process"/>
    <property type="evidence" value="ECO:0007669"/>
    <property type="project" value="UniProtKB-UniRule"/>
</dbReference>
<name>A0A9N9LSV4_9HELO</name>
<comment type="caution">
    <text evidence="9">The sequence shown here is derived from an EMBL/GenBank/DDBJ whole genome shotgun (WGS) entry which is preliminary data.</text>
</comment>
<comment type="subcellular location">
    <subcellularLocation>
        <location evidence="2 6">Secreted</location>
    </subcellularLocation>
</comment>
<keyword evidence="7" id="KW-0732">Signal</keyword>
<evidence type="ECO:0000256" key="1">
    <source>
        <dbReference type="ARBA" id="ARBA00001973"/>
    </source>
</evidence>
<keyword evidence="6" id="KW-0624">Polysaccharide degradation</keyword>
<dbReference type="OrthoDB" id="4849160at2759"/>
<dbReference type="PANTHER" id="PTHR33353">
    <property type="entry name" value="PUTATIVE (AFU_ORTHOLOGUE AFUA_1G12560)-RELATED"/>
    <property type="match status" value="1"/>
</dbReference>
<keyword evidence="10" id="KW-1185">Reference proteome</keyword>
<evidence type="ECO:0000256" key="4">
    <source>
        <dbReference type="ARBA" id="ARBA00023157"/>
    </source>
</evidence>
<dbReference type="EC" id="1.14.99.56" evidence="6"/>
<gene>
    <name evidence="9" type="ORF">HYALB_00008852</name>
</gene>
<proteinExistence type="predicted"/>
<dbReference type="GO" id="GO:0008810">
    <property type="term" value="F:cellulase activity"/>
    <property type="evidence" value="ECO:0007669"/>
    <property type="project" value="UniProtKB-UniRule"/>
</dbReference>
<feature type="signal peptide" evidence="7">
    <location>
        <begin position="1"/>
        <end position="19"/>
    </location>
</feature>
<evidence type="ECO:0000313" key="9">
    <source>
        <dbReference type="EMBL" id="CAG8976941.1"/>
    </source>
</evidence>
<comment type="domain">
    <text evidence="6">Has a modular structure: an endo-beta-1,4-glucanase catalytic module at the N-terminus, a linker rich in serines and threonines, and a C-terminal carbohydrate-binding module (CBM).</text>
</comment>
<reference evidence="9" key="1">
    <citation type="submission" date="2021-07" db="EMBL/GenBank/DDBJ databases">
        <authorList>
            <person name="Durling M."/>
        </authorList>
    </citation>
    <scope>NUCLEOTIDE SEQUENCE</scope>
</reference>
<dbReference type="Pfam" id="PF03443">
    <property type="entry name" value="AA9"/>
    <property type="match status" value="1"/>
</dbReference>
<protein>
    <recommendedName>
        <fullName evidence="6">AA9 family lytic polysaccharide monooxygenase</fullName>
        <ecNumber evidence="6">1.14.99.56</ecNumber>
    </recommendedName>
    <alternativeName>
        <fullName evidence="6">Endo-beta-1,4-glucanase</fullName>
    </alternativeName>
    <alternativeName>
        <fullName evidence="6">Glycosyl hydrolase 61 family protein</fullName>
    </alternativeName>
</protein>
<feature type="chain" id="PRO_5040162902" description="AA9 family lytic polysaccharide monooxygenase" evidence="7">
    <location>
        <begin position="20"/>
        <end position="311"/>
    </location>
</feature>
<organism evidence="9 10">
    <name type="scientific">Hymenoscyphus albidus</name>
    <dbReference type="NCBI Taxonomy" id="595503"/>
    <lineage>
        <taxon>Eukaryota</taxon>
        <taxon>Fungi</taxon>
        <taxon>Dikarya</taxon>
        <taxon>Ascomycota</taxon>
        <taxon>Pezizomycotina</taxon>
        <taxon>Leotiomycetes</taxon>
        <taxon>Helotiales</taxon>
        <taxon>Helotiaceae</taxon>
        <taxon>Hymenoscyphus</taxon>
    </lineage>
</organism>
<dbReference type="PANTHER" id="PTHR33353:SF1">
    <property type="entry name" value="ENDO-BETA-1,4-GLUCANASE D"/>
    <property type="match status" value="1"/>
</dbReference>
<dbReference type="AlphaFoldDB" id="A0A9N9LSV4"/>
<feature type="domain" description="Auxiliary Activity family 9 catalytic" evidence="8">
    <location>
        <begin position="20"/>
        <end position="216"/>
    </location>
</feature>
<keyword evidence="6" id="KW-0119">Carbohydrate metabolism</keyword>
<dbReference type="Proteomes" id="UP000701801">
    <property type="component" value="Unassembled WGS sequence"/>
</dbReference>
<evidence type="ECO:0000256" key="5">
    <source>
        <dbReference type="ARBA" id="ARBA00023180"/>
    </source>
</evidence>
<dbReference type="CDD" id="cd21175">
    <property type="entry name" value="LPMO_AA9"/>
    <property type="match status" value="1"/>
</dbReference>
<dbReference type="Gene3D" id="2.70.50.70">
    <property type="match status" value="1"/>
</dbReference>
<evidence type="ECO:0000256" key="3">
    <source>
        <dbReference type="ARBA" id="ARBA00022525"/>
    </source>
</evidence>
<evidence type="ECO:0000313" key="10">
    <source>
        <dbReference type="Proteomes" id="UP000701801"/>
    </source>
</evidence>
<keyword evidence="5" id="KW-0325">Glycoprotein</keyword>
<evidence type="ECO:0000256" key="7">
    <source>
        <dbReference type="SAM" id="SignalP"/>
    </source>
</evidence>
<dbReference type="InterPro" id="IPR005103">
    <property type="entry name" value="AA9_LPMO"/>
</dbReference>
<keyword evidence="3 6" id="KW-0964">Secreted</keyword>
<accession>A0A9N9LSV4</accession>
<dbReference type="InterPro" id="IPR049892">
    <property type="entry name" value="AA9"/>
</dbReference>
<dbReference type="GO" id="GO:0005576">
    <property type="term" value="C:extracellular region"/>
    <property type="evidence" value="ECO:0007669"/>
    <property type="project" value="UniProtKB-SubCell"/>
</dbReference>
<comment type="function">
    <text evidence="6">Lytic polysaccharide monooxygenase (LMPO) that depolymerizes crystalline and amorphous polysaccharides via the oxidation of scissile alpha- or beta-(1-4)-glycosidic bonds, yielding C1 and/or C4 oxidation products. Catalysis by LPMOs requires the reduction of the active-site copper from Cu(II) to Cu(I) by a reducing agent and H(2)O(2) or O(2) as a cosubstrate.</text>
</comment>
<evidence type="ECO:0000256" key="6">
    <source>
        <dbReference type="RuleBase" id="RU368122"/>
    </source>
</evidence>
<sequence length="311" mass="32797">MFWHYKHFVIASLIGAVTAHQKFQQFWVNDVSPGYEIAIRMPPTNNPVTDLKSKDLACNVNGSTIPSGITTFPAQSGDRIKVQWDITDHPGPIQHFLLGPVGDAAMATGVGDWFKIDEFSQKDGKWAGEIMRTTNGTYEFTLPNELVGGEYLLRSEMIALHGAKKKGGGQFYMGCAQLNITGTEATSTSTCGPKIAFPGAFHEDDPSILIPDFYYGFDIKTYTGPGGAVATCGPKSASASSPSSTLVTSVVVSTSAVTSSSSGAVKTLTSASSSEAVSGKSGMGLTTLVTVSSPAPAMSFIAVPLENEEEC</sequence>
<keyword evidence="4 6" id="KW-1015">Disulfide bond</keyword>
<dbReference type="EMBL" id="CAJVRM010000197">
    <property type="protein sequence ID" value="CAG8976941.1"/>
    <property type="molecule type" value="Genomic_DNA"/>
</dbReference>